<dbReference type="Pfam" id="PF01430">
    <property type="entry name" value="HSP33"/>
    <property type="match status" value="1"/>
</dbReference>
<keyword evidence="3 6" id="KW-1015">Disulfide bond</keyword>
<sequence>MSDYLVKALAYDGKVRAYAVRSTAMVQEAARRHDTWRTVTAALGRSLSAATMMGAMLKGEEKITVKIEADGPATPIIVDANATGEVRGYVSNPHVDPDRNKEGKLNVAEAVGRNGSLSVVKYLGLKDNFTGSVPLVSGELGEDFTYYFAKSEQTPTSVGLGVIIDKDESVAASGGFIIQLMPGITDDVIDEIENKLNAMEPISKLIQSGLTPEELLHTILGEENVRILDQMGVAFQCQCSKERISNAIMGLNEEDISAMIEEDGGAETQCHFCNEKYVFDKGELQEILDEKRAGNEPQ</sequence>
<keyword evidence="1 6" id="KW-0963">Cytoplasm</keyword>
<dbReference type="NCBIfam" id="NF001033">
    <property type="entry name" value="PRK00114.1"/>
    <property type="match status" value="1"/>
</dbReference>
<dbReference type="Proteomes" id="UP000278746">
    <property type="component" value="Unassembled WGS sequence"/>
</dbReference>
<evidence type="ECO:0000256" key="1">
    <source>
        <dbReference type="ARBA" id="ARBA00022490"/>
    </source>
</evidence>
<reference evidence="7 8" key="1">
    <citation type="submission" date="2018-10" db="EMBL/GenBank/DDBJ databases">
        <title>Bacillus Keqinensis sp. nov., a moderately halophilic bacterium isolated from a saline-alkaline lake.</title>
        <authorList>
            <person name="Wang H."/>
        </authorList>
    </citation>
    <scope>NUCLEOTIDE SEQUENCE [LARGE SCALE GENOMIC DNA]</scope>
    <source>
        <strain evidence="7 8">KQ-3</strain>
    </source>
</reference>
<dbReference type="SUPFAM" id="SSF64397">
    <property type="entry name" value="Hsp33 domain"/>
    <property type="match status" value="1"/>
</dbReference>
<comment type="function">
    <text evidence="6">Redox regulated molecular chaperone. Protects both thermally unfolding and oxidatively damaged proteins from irreversible aggregation. Plays an important role in the bacterial defense system toward oxidative stress.</text>
</comment>
<dbReference type="InterPro" id="IPR016154">
    <property type="entry name" value="Heat_shock_Hsp33_C"/>
</dbReference>
<dbReference type="OrthoDB" id="9776534at2"/>
<dbReference type="SUPFAM" id="SSF118352">
    <property type="entry name" value="HSP33 redox switch-like"/>
    <property type="match status" value="1"/>
</dbReference>
<comment type="caution">
    <text evidence="7">The sequence shown here is derived from an EMBL/GenBank/DDBJ whole genome shotgun (WGS) entry which is preliminary data.</text>
</comment>
<keyword evidence="2 6" id="KW-0862">Zinc</keyword>
<evidence type="ECO:0000256" key="2">
    <source>
        <dbReference type="ARBA" id="ARBA00022833"/>
    </source>
</evidence>
<evidence type="ECO:0000256" key="6">
    <source>
        <dbReference type="HAMAP-Rule" id="MF_00117"/>
    </source>
</evidence>
<keyword evidence="4 6" id="KW-0143">Chaperone</keyword>
<dbReference type="PIRSF" id="PIRSF005261">
    <property type="entry name" value="Heat_shock_Hsp33"/>
    <property type="match status" value="1"/>
</dbReference>
<accession>A0A3M7TKL2</accession>
<dbReference type="Gene3D" id="3.55.30.10">
    <property type="entry name" value="Hsp33 domain"/>
    <property type="match status" value="1"/>
</dbReference>
<keyword evidence="5 6" id="KW-0676">Redox-active center</keyword>
<evidence type="ECO:0000256" key="5">
    <source>
        <dbReference type="ARBA" id="ARBA00023284"/>
    </source>
</evidence>
<dbReference type="PANTHER" id="PTHR30111:SF1">
    <property type="entry name" value="33 KDA CHAPERONIN"/>
    <property type="match status" value="1"/>
</dbReference>
<dbReference type="GO" id="GO:0005737">
    <property type="term" value="C:cytoplasm"/>
    <property type="evidence" value="ECO:0007669"/>
    <property type="project" value="UniProtKB-SubCell"/>
</dbReference>
<evidence type="ECO:0000313" key="8">
    <source>
        <dbReference type="Proteomes" id="UP000278746"/>
    </source>
</evidence>
<evidence type="ECO:0000256" key="3">
    <source>
        <dbReference type="ARBA" id="ARBA00023157"/>
    </source>
</evidence>
<keyword evidence="8" id="KW-1185">Reference proteome</keyword>
<dbReference type="GO" id="GO:0042026">
    <property type="term" value="P:protein refolding"/>
    <property type="evidence" value="ECO:0007669"/>
    <property type="project" value="TreeGrafter"/>
</dbReference>
<dbReference type="GO" id="GO:0044183">
    <property type="term" value="F:protein folding chaperone"/>
    <property type="evidence" value="ECO:0007669"/>
    <property type="project" value="TreeGrafter"/>
</dbReference>
<evidence type="ECO:0000256" key="4">
    <source>
        <dbReference type="ARBA" id="ARBA00023186"/>
    </source>
</evidence>
<dbReference type="InterPro" id="IPR016153">
    <property type="entry name" value="Heat_shock_Hsp33_N"/>
</dbReference>
<comment type="PTM">
    <text evidence="6">Under oxidizing conditions two disulfide bonds are formed involving the reactive cysteines. Under reducing conditions zinc is bound to the reactive cysteines and the protein is inactive.</text>
</comment>
<proteinExistence type="inferred from homology"/>
<name>A0A3M7TKL2_9BACI</name>
<dbReference type="CDD" id="cd00498">
    <property type="entry name" value="Hsp33"/>
    <property type="match status" value="1"/>
</dbReference>
<gene>
    <name evidence="6 7" type="primary">hslO</name>
    <name evidence="7" type="ORF">EBO34_19920</name>
</gene>
<dbReference type="InterPro" id="IPR000397">
    <property type="entry name" value="Heat_shock_Hsp33"/>
</dbReference>
<dbReference type="Gene3D" id="3.90.1280.10">
    <property type="entry name" value="HSP33 redox switch-like"/>
    <property type="match status" value="1"/>
</dbReference>
<feature type="disulfide bond" description="Redox-active" evidence="6">
    <location>
        <begin position="237"/>
        <end position="239"/>
    </location>
</feature>
<dbReference type="GO" id="GO:0051082">
    <property type="term" value="F:unfolded protein binding"/>
    <property type="evidence" value="ECO:0007669"/>
    <property type="project" value="UniProtKB-UniRule"/>
</dbReference>
<comment type="similarity">
    <text evidence="6">Belongs to the HSP33 family.</text>
</comment>
<dbReference type="AlphaFoldDB" id="A0A3M7TKL2"/>
<feature type="disulfide bond" description="Redox-active" evidence="6">
    <location>
        <begin position="270"/>
        <end position="273"/>
    </location>
</feature>
<comment type="subcellular location">
    <subcellularLocation>
        <location evidence="6">Cytoplasm</location>
    </subcellularLocation>
</comment>
<organism evidence="7 8">
    <name type="scientific">Alteribacter keqinensis</name>
    <dbReference type="NCBI Taxonomy" id="2483800"/>
    <lineage>
        <taxon>Bacteria</taxon>
        <taxon>Bacillati</taxon>
        <taxon>Bacillota</taxon>
        <taxon>Bacilli</taxon>
        <taxon>Bacillales</taxon>
        <taxon>Bacillaceae</taxon>
        <taxon>Alteribacter</taxon>
    </lineage>
</organism>
<dbReference type="PANTHER" id="PTHR30111">
    <property type="entry name" value="33 KDA CHAPERONIN"/>
    <property type="match status" value="1"/>
</dbReference>
<dbReference type="RefSeq" id="WP_122901934.1">
    <property type="nucleotide sequence ID" value="NZ_RHIB01000005.1"/>
</dbReference>
<dbReference type="EMBL" id="RHIB01000005">
    <property type="protein sequence ID" value="RNA66022.1"/>
    <property type="molecule type" value="Genomic_DNA"/>
</dbReference>
<protein>
    <recommendedName>
        <fullName evidence="6">33 kDa chaperonin</fullName>
    </recommendedName>
    <alternativeName>
        <fullName evidence="6">Heat shock protein 33 homolog</fullName>
        <shortName evidence="6">HSP33</shortName>
    </alternativeName>
</protein>
<dbReference type="HAMAP" id="MF_00117">
    <property type="entry name" value="HslO"/>
    <property type="match status" value="1"/>
</dbReference>
<evidence type="ECO:0000313" key="7">
    <source>
        <dbReference type="EMBL" id="RNA66022.1"/>
    </source>
</evidence>